<gene>
    <name evidence="2" type="ORF">cubi_03218</name>
</gene>
<accession>A0A1J4MLR1</accession>
<feature type="region of interest" description="Disordered" evidence="1">
    <location>
        <begin position="91"/>
        <end position="115"/>
    </location>
</feature>
<reference evidence="2 3" key="1">
    <citation type="submission" date="2016-10" db="EMBL/GenBank/DDBJ databases">
        <title>Reductive evolution of mitochondrial metabolism and differential evolution of invasion-related proteins in Cryptosporidium.</title>
        <authorList>
            <person name="Liu S."/>
            <person name="Roellig D.M."/>
            <person name="Guo Y."/>
            <person name="Li N."/>
            <person name="Frace M.A."/>
            <person name="Tang K."/>
            <person name="Zhang L."/>
            <person name="Feng Y."/>
            <person name="Xiao L."/>
        </authorList>
    </citation>
    <scope>NUCLEOTIDE SEQUENCE [LARGE SCALE GENOMIC DNA]</scope>
    <source>
        <strain evidence="2">39726</strain>
    </source>
</reference>
<evidence type="ECO:0000313" key="2">
    <source>
        <dbReference type="EMBL" id="OII75202.1"/>
    </source>
</evidence>
<dbReference type="EMBL" id="LRBP01000004">
    <property type="protein sequence ID" value="OII75202.1"/>
    <property type="molecule type" value="Genomic_DNA"/>
</dbReference>
<proteinExistence type="predicted"/>
<dbReference type="AlphaFoldDB" id="A0A1J4MLR1"/>
<keyword evidence="3" id="KW-1185">Reference proteome</keyword>
<evidence type="ECO:0000256" key="1">
    <source>
        <dbReference type="SAM" id="MobiDB-lite"/>
    </source>
</evidence>
<dbReference type="OrthoDB" id="341818at2759"/>
<organism evidence="2 3">
    <name type="scientific">Cryptosporidium ubiquitum</name>
    <dbReference type="NCBI Taxonomy" id="857276"/>
    <lineage>
        <taxon>Eukaryota</taxon>
        <taxon>Sar</taxon>
        <taxon>Alveolata</taxon>
        <taxon>Apicomplexa</taxon>
        <taxon>Conoidasida</taxon>
        <taxon>Coccidia</taxon>
        <taxon>Eucoccidiorida</taxon>
        <taxon>Eimeriorina</taxon>
        <taxon>Cryptosporidiidae</taxon>
        <taxon>Cryptosporidium</taxon>
    </lineage>
</organism>
<name>A0A1J4MLR1_9CRYT</name>
<feature type="compositionally biased region" description="Polar residues" evidence="1">
    <location>
        <begin position="95"/>
        <end position="113"/>
    </location>
</feature>
<protein>
    <submittedName>
        <fullName evidence="2">Uncharacterized protein</fullName>
    </submittedName>
</protein>
<dbReference type="RefSeq" id="XP_028876238.1">
    <property type="nucleotide sequence ID" value="XM_029020231.1"/>
</dbReference>
<dbReference type="Proteomes" id="UP000186176">
    <property type="component" value="Unassembled WGS sequence"/>
</dbReference>
<dbReference type="VEuPathDB" id="CryptoDB:cubi_03218"/>
<comment type="caution">
    <text evidence="2">The sequence shown here is derived from an EMBL/GenBank/DDBJ whole genome shotgun (WGS) entry which is preliminary data.</text>
</comment>
<sequence>MKHSRETIRLMATTELRSYSDDELPVITPCSAPYSSFDSNRDSILNPFGNFLPSVKVYSEQDGTYVTFHIKTAETNVADLKNFINSLRDTKRTHQSSMNSQASTMDSDLNSSQQKKDGEMSLFGRNILIYGDIPGLPKRMFSDSDTILQVIRETHDLKLYYSSESFENKKYSENELMVTVYPKANLYEFGIKCLITISESGLKFVTEREEKSSNKIIFISFDDVCSIVVYKQVENCFLIKRKSIGKNPFLIRACSSFDFNIIKKRLKQVSEINRDSKLISDADSRLALSNANINNVGSLTNMNALTTFYEFLSSELGRIFFFKWIESIGQDSQKFFEMKIMKFKPENNDLNNLVTFKQIKEALLNQEYSLLAEEKGFYDLLVQFERYVKETSPPIEDILQVN</sequence>
<dbReference type="GeneID" id="39980010"/>
<evidence type="ECO:0000313" key="3">
    <source>
        <dbReference type="Proteomes" id="UP000186176"/>
    </source>
</evidence>